<evidence type="ECO:0000256" key="3">
    <source>
        <dbReference type="SAM" id="MobiDB-lite"/>
    </source>
</evidence>
<dbReference type="Gene3D" id="3.30.1370.10">
    <property type="entry name" value="K Homology domain, type 1"/>
    <property type="match status" value="3"/>
</dbReference>
<feature type="domain" description="K Homology" evidence="4">
    <location>
        <begin position="206"/>
        <end position="279"/>
    </location>
</feature>
<dbReference type="SMART" id="SM00322">
    <property type="entry name" value="KH"/>
    <property type="match status" value="3"/>
</dbReference>
<dbReference type="InterPro" id="IPR004087">
    <property type="entry name" value="KH_dom"/>
</dbReference>
<feature type="compositionally biased region" description="Basic and acidic residues" evidence="3">
    <location>
        <begin position="120"/>
        <end position="146"/>
    </location>
</feature>
<feature type="region of interest" description="Disordered" evidence="3">
    <location>
        <begin position="1"/>
        <end position="28"/>
    </location>
</feature>
<keyword evidence="1" id="KW-0677">Repeat</keyword>
<dbReference type="SUPFAM" id="SSF54791">
    <property type="entry name" value="Eukaryotic type KH-domain (KH-domain type I)"/>
    <property type="match status" value="3"/>
</dbReference>
<dbReference type="InterPro" id="IPR004088">
    <property type="entry name" value="KH_dom_type_1"/>
</dbReference>
<reference evidence="5" key="1">
    <citation type="submission" date="2020-05" db="EMBL/GenBank/DDBJ databases">
        <title>WGS assembly of Panicum virgatum.</title>
        <authorList>
            <person name="Lovell J.T."/>
            <person name="Jenkins J."/>
            <person name="Shu S."/>
            <person name="Juenger T.E."/>
            <person name="Schmutz J."/>
        </authorList>
    </citation>
    <scope>NUCLEOTIDE SEQUENCE</scope>
    <source>
        <strain evidence="5">AP13</strain>
    </source>
</reference>
<keyword evidence="2" id="KW-0694">RNA-binding</keyword>
<dbReference type="Pfam" id="PF00013">
    <property type="entry name" value="KH_1"/>
    <property type="match status" value="3"/>
</dbReference>
<organism evidence="5 6">
    <name type="scientific">Panicum virgatum</name>
    <name type="common">Blackwell switchgrass</name>
    <dbReference type="NCBI Taxonomy" id="38727"/>
    <lineage>
        <taxon>Eukaryota</taxon>
        <taxon>Viridiplantae</taxon>
        <taxon>Streptophyta</taxon>
        <taxon>Embryophyta</taxon>
        <taxon>Tracheophyta</taxon>
        <taxon>Spermatophyta</taxon>
        <taxon>Magnoliopsida</taxon>
        <taxon>Liliopsida</taxon>
        <taxon>Poales</taxon>
        <taxon>Poaceae</taxon>
        <taxon>PACMAD clade</taxon>
        <taxon>Panicoideae</taxon>
        <taxon>Panicodae</taxon>
        <taxon>Paniceae</taxon>
        <taxon>Panicinae</taxon>
        <taxon>Panicum</taxon>
        <taxon>Panicum sect. Hiantes</taxon>
    </lineage>
</organism>
<feature type="domain" description="K Homology" evidence="4">
    <location>
        <begin position="623"/>
        <end position="692"/>
    </location>
</feature>
<dbReference type="PROSITE" id="PS50084">
    <property type="entry name" value="KH_TYPE_1"/>
    <property type="match status" value="3"/>
</dbReference>
<gene>
    <name evidence="5" type="ORF">PVAP13_9NG385100</name>
</gene>
<sequence length="739" mass="81211">MPNRARPWSRETTTTARAPRSSDDTVAGCTSCGLKRRPPYGLSAKSDACVRPMPHRSYRIALRPTGRPPSLHAPAAPRPRRSARSGLPLCRLQSARSHVSYSTVRLACCLADCSAVRPPDAAEKTGGESTGRERKRPVVERDREQEIEISAGGMAKMQSSSKEQEVHKVAGKSREQSPLKQGSVDDEDSGSTTPSAGENRYPGWPGTSVFRMLIPSHKVGAIIGHKGERVRRLCEETKACVRIIGGHLCAAEQAVIIFGKEQPDAPLPPAMDALLRVYQQTIKDDDLDLGSNSTIVTRILTPSEQATSLIGEQGVMISSIMQSSQTNIRVLDGDLPPVALEEDKVIEIWGLPAGVHKALELVASHLRKYLVDRSVIPLFDHHVPMPILHTDMPPCHYIDHPDGPVHAVSPGYHSVCAEDFHCELWSDTSYLRVRHPIESLLHADAFEHRWETSTSFRRYRSVTPPNHARSAYWPKASSPMEAYHSAPMKLHSHCNLIHGWHATPISPTASVERIRSLISVYGQQAHPQRQTYQSDEMCKHPRFGKSLHVSEAHPTRVSPSDATELPPNTGISACGREASPPFRMRPPTTVENLLHCRVSACGPEAPQHQTPPSSTSWSAAVSSQVKKKMQVPIFYAEAVIGPSGERIEYIRRTSRSSILINNSEESIMSIEITGSAATDVLTAEQLIKNFMAEAAAASPGHSFNFIPSYLPASRSPIANILTTEKSSVTLPEQRLQMIY</sequence>
<evidence type="ECO:0000259" key="4">
    <source>
        <dbReference type="SMART" id="SM00322"/>
    </source>
</evidence>
<dbReference type="CDD" id="cd22460">
    <property type="entry name" value="KH-I_PEPPER_rpt2_like"/>
    <property type="match status" value="1"/>
</dbReference>
<proteinExistence type="predicted"/>
<keyword evidence="6" id="KW-1185">Reference proteome</keyword>
<feature type="region of interest" description="Disordered" evidence="3">
    <location>
        <begin position="118"/>
        <end position="203"/>
    </location>
</feature>
<protein>
    <recommendedName>
        <fullName evidence="4">K Homology domain-containing protein</fullName>
    </recommendedName>
</protein>
<name>A0A8T0MMA8_PANVG</name>
<evidence type="ECO:0000256" key="1">
    <source>
        <dbReference type="ARBA" id="ARBA00022737"/>
    </source>
</evidence>
<dbReference type="Proteomes" id="UP000823388">
    <property type="component" value="Chromosome 9N"/>
</dbReference>
<dbReference type="AlphaFoldDB" id="A0A8T0MMA8"/>
<feature type="domain" description="K Homology" evidence="4">
    <location>
        <begin position="293"/>
        <end position="367"/>
    </location>
</feature>
<dbReference type="PANTHER" id="PTHR10288">
    <property type="entry name" value="KH DOMAIN CONTAINING RNA BINDING PROTEIN"/>
    <property type="match status" value="1"/>
</dbReference>
<accession>A0A8T0MMA8</accession>
<feature type="compositionally biased region" description="Basic and acidic residues" evidence="3">
    <location>
        <begin position="162"/>
        <end position="177"/>
    </location>
</feature>
<dbReference type="InterPro" id="IPR036612">
    <property type="entry name" value="KH_dom_type_1_sf"/>
</dbReference>
<evidence type="ECO:0000313" key="6">
    <source>
        <dbReference type="Proteomes" id="UP000823388"/>
    </source>
</evidence>
<evidence type="ECO:0000256" key="2">
    <source>
        <dbReference type="PROSITE-ProRule" id="PRU00117"/>
    </source>
</evidence>
<dbReference type="GO" id="GO:0003723">
    <property type="term" value="F:RNA binding"/>
    <property type="evidence" value="ECO:0007669"/>
    <property type="project" value="UniProtKB-UniRule"/>
</dbReference>
<dbReference type="EMBL" id="CM029054">
    <property type="protein sequence ID" value="KAG2538115.1"/>
    <property type="molecule type" value="Genomic_DNA"/>
</dbReference>
<evidence type="ECO:0000313" key="5">
    <source>
        <dbReference type="EMBL" id="KAG2538115.1"/>
    </source>
</evidence>
<dbReference type="OrthoDB" id="442947at2759"/>
<comment type="caution">
    <text evidence="5">The sequence shown here is derived from an EMBL/GenBank/DDBJ whole genome shotgun (WGS) entry which is preliminary data.</text>
</comment>
<feature type="region of interest" description="Disordered" evidence="3">
    <location>
        <begin position="62"/>
        <end position="85"/>
    </location>
</feature>